<evidence type="ECO:0000313" key="1">
    <source>
        <dbReference type="EnsemblPlants" id="Zm00001eb175240_P001"/>
    </source>
</evidence>
<accession>A0A804NP52</accession>
<proteinExistence type="predicted"/>
<reference evidence="1" key="2">
    <citation type="submission" date="2019-07" db="EMBL/GenBank/DDBJ databases">
        <authorList>
            <person name="Seetharam A."/>
            <person name="Woodhouse M."/>
            <person name="Cannon E."/>
        </authorList>
    </citation>
    <scope>NUCLEOTIDE SEQUENCE [LARGE SCALE GENOMIC DNA]</scope>
    <source>
        <strain evidence="1">cv. B73</strain>
    </source>
</reference>
<reference evidence="2" key="1">
    <citation type="journal article" date="2009" name="Science">
        <title>The B73 maize genome: complexity, diversity, and dynamics.</title>
        <authorList>
            <person name="Schnable P.S."/>
            <person name="Ware D."/>
            <person name="Fulton R.S."/>
            <person name="Stein J.C."/>
            <person name="Wei F."/>
            <person name="Pasternak S."/>
            <person name="Liang C."/>
            <person name="Zhang J."/>
            <person name="Fulton L."/>
            <person name="Graves T.A."/>
            <person name="Minx P."/>
            <person name="Reily A.D."/>
            <person name="Courtney L."/>
            <person name="Kruchowski S.S."/>
            <person name="Tomlinson C."/>
            <person name="Strong C."/>
            <person name="Delehaunty K."/>
            <person name="Fronick C."/>
            <person name="Courtney B."/>
            <person name="Rock S.M."/>
            <person name="Belter E."/>
            <person name="Du F."/>
            <person name="Kim K."/>
            <person name="Abbott R.M."/>
            <person name="Cotton M."/>
            <person name="Levy A."/>
            <person name="Marchetto P."/>
            <person name="Ochoa K."/>
            <person name="Jackson S.M."/>
            <person name="Gillam B."/>
            <person name="Chen W."/>
            <person name="Yan L."/>
            <person name="Higginbotham J."/>
            <person name="Cardenas M."/>
            <person name="Waligorski J."/>
            <person name="Applebaum E."/>
            <person name="Phelps L."/>
            <person name="Falcone J."/>
            <person name="Kanchi K."/>
            <person name="Thane T."/>
            <person name="Scimone A."/>
            <person name="Thane N."/>
            <person name="Henke J."/>
            <person name="Wang T."/>
            <person name="Ruppert J."/>
            <person name="Shah N."/>
            <person name="Rotter K."/>
            <person name="Hodges J."/>
            <person name="Ingenthron E."/>
            <person name="Cordes M."/>
            <person name="Kohlberg S."/>
            <person name="Sgro J."/>
            <person name="Delgado B."/>
            <person name="Mead K."/>
            <person name="Chinwalla A."/>
            <person name="Leonard S."/>
            <person name="Crouse K."/>
            <person name="Collura K."/>
            <person name="Kudrna D."/>
            <person name="Currie J."/>
            <person name="He R."/>
            <person name="Angelova A."/>
            <person name="Rajasekar S."/>
            <person name="Mueller T."/>
            <person name="Lomeli R."/>
            <person name="Scara G."/>
            <person name="Ko A."/>
            <person name="Delaney K."/>
            <person name="Wissotski M."/>
            <person name="Lopez G."/>
            <person name="Campos D."/>
            <person name="Braidotti M."/>
            <person name="Ashley E."/>
            <person name="Golser W."/>
            <person name="Kim H."/>
            <person name="Lee S."/>
            <person name="Lin J."/>
            <person name="Dujmic Z."/>
            <person name="Kim W."/>
            <person name="Talag J."/>
            <person name="Zuccolo A."/>
            <person name="Fan C."/>
            <person name="Sebastian A."/>
            <person name="Kramer M."/>
            <person name="Spiegel L."/>
            <person name="Nascimento L."/>
            <person name="Zutavern T."/>
            <person name="Miller B."/>
            <person name="Ambroise C."/>
            <person name="Muller S."/>
            <person name="Spooner W."/>
            <person name="Narechania A."/>
            <person name="Ren L."/>
            <person name="Wei S."/>
            <person name="Kumari S."/>
            <person name="Faga B."/>
            <person name="Levy M.J."/>
            <person name="McMahan L."/>
            <person name="Van Buren P."/>
            <person name="Vaughn M.W."/>
            <person name="Ying K."/>
            <person name="Yeh C.-T."/>
            <person name="Emrich S.J."/>
            <person name="Jia Y."/>
            <person name="Kalyanaraman A."/>
            <person name="Hsia A.-P."/>
            <person name="Barbazuk W.B."/>
            <person name="Baucom R.S."/>
            <person name="Brutnell T.P."/>
            <person name="Carpita N.C."/>
            <person name="Chaparro C."/>
            <person name="Chia J.-M."/>
            <person name="Deragon J.-M."/>
            <person name="Estill J.C."/>
            <person name="Fu Y."/>
            <person name="Jeddeloh J.A."/>
            <person name="Han Y."/>
            <person name="Lee H."/>
            <person name="Li P."/>
            <person name="Lisch D.R."/>
            <person name="Liu S."/>
            <person name="Liu Z."/>
            <person name="Nagel D.H."/>
            <person name="McCann M.C."/>
            <person name="SanMiguel P."/>
            <person name="Myers A.M."/>
            <person name="Nettleton D."/>
            <person name="Nguyen J."/>
            <person name="Penning B.W."/>
            <person name="Ponnala L."/>
            <person name="Schneider K.L."/>
            <person name="Schwartz D.C."/>
            <person name="Sharma A."/>
            <person name="Soderlund C."/>
            <person name="Springer N.M."/>
            <person name="Sun Q."/>
            <person name="Wang H."/>
            <person name="Waterman M."/>
            <person name="Westerman R."/>
            <person name="Wolfgruber T.K."/>
            <person name="Yang L."/>
            <person name="Yu Y."/>
            <person name="Zhang L."/>
            <person name="Zhou S."/>
            <person name="Zhu Q."/>
            <person name="Bennetzen J.L."/>
            <person name="Dawe R.K."/>
            <person name="Jiang J."/>
            <person name="Jiang N."/>
            <person name="Presting G.G."/>
            <person name="Wessler S.R."/>
            <person name="Aluru S."/>
            <person name="Martienssen R.A."/>
            <person name="Clifton S.W."/>
            <person name="McCombie W.R."/>
            <person name="Wing R.A."/>
            <person name="Wilson R.K."/>
        </authorList>
    </citation>
    <scope>NUCLEOTIDE SEQUENCE [LARGE SCALE GENOMIC DNA]</scope>
    <source>
        <strain evidence="2">cv. B73</strain>
    </source>
</reference>
<dbReference type="InParanoid" id="A0A804NP52"/>
<evidence type="ECO:0000313" key="2">
    <source>
        <dbReference type="Proteomes" id="UP000007305"/>
    </source>
</evidence>
<dbReference type="Gramene" id="Zm00001eb175240_T001">
    <property type="protein sequence ID" value="Zm00001eb175240_P001"/>
    <property type="gene ID" value="Zm00001eb175240"/>
</dbReference>
<sequence length="99" mass="11632">MLLWNICRNFRFPNAVVVEIPSFRVLYRSSVIPLCSVRRHRHTVIQISLRFKFQGSGSYPRQIFLLTWFQNIWCYQRSNHFSNHAKNCMPSGLGVGDAD</sequence>
<reference evidence="1" key="3">
    <citation type="submission" date="2021-05" db="UniProtKB">
        <authorList>
            <consortium name="EnsemblPlants"/>
        </authorList>
    </citation>
    <scope>IDENTIFICATION</scope>
    <source>
        <strain evidence="1">cv. B73</strain>
    </source>
</reference>
<dbReference type="Proteomes" id="UP000007305">
    <property type="component" value="Chromosome 4"/>
</dbReference>
<keyword evidence="2" id="KW-1185">Reference proteome</keyword>
<organism evidence="1 2">
    <name type="scientific">Zea mays</name>
    <name type="common">Maize</name>
    <dbReference type="NCBI Taxonomy" id="4577"/>
    <lineage>
        <taxon>Eukaryota</taxon>
        <taxon>Viridiplantae</taxon>
        <taxon>Streptophyta</taxon>
        <taxon>Embryophyta</taxon>
        <taxon>Tracheophyta</taxon>
        <taxon>Spermatophyta</taxon>
        <taxon>Magnoliopsida</taxon>
        <taxon>Liliopsida</taxon>
        <taxon>Poales</taxon>
        <taxon>Poaceae</taxon>
        <taxon>PACMAD clade</taxon>
        <taxon>Panicoideae</taxon>
        <taxon>Andropogonodae</taxon>
        <taxon>Andropogoneae</taxon>
        <taxon>Tripsacinae</taxon>
        <taxon>Zea</taxon>
    </lineage>
</organism>
<dbReference type="AlphaFoldDB" id="A0A804NP52"/>
<dbReference type="EnsemblPlants" id="Zm00001eb175240_T001">
    <property type="protein sequence ID" value="Zm00001eb175240_P001"/>
    <property type="gene ID" value="Zm00001eb175240"/>
</dbReference>
<name>A0A804NP52_MAIZE</name>
<protein>
    <submittedName>
        <fullName evidence="1">Uncharacterized protein</fullName>
    </submittedName>
</protein>